<dbReference type="EMBL" id="LT630450">
    <property type="protein sequence ID" value="SFV72932.1"/>
    <property type="molecule type" value="Genomic_DNA"/>
</dbReference>
<evidence type="ECO:0000313" key="14">
    <source>
        <dbReference type="Proteomes" id="UP000186323"/>
    </source>
</evidence>
<dbReference type="KEGG" id="dpg:DESPIGER_1069"/>
<comment type="function">
    <text evidence="10">Catalyzes the condensation reaction of fatty acid synthesis by the addition to an acyl acceptor of two carbons from malonyl-ACP. Catalyzes the first condensation reaction which initiates fatty acid synthesis and may therefore play a role in governing the total rate of fatty acid production. Possesses both acetoacetyl-ACP synthase and acetyl transacylase activities. Its substrate specificity determines the biosynthesis of branched-chain and/or straight-chain of fatty acids.</text>
</comment>
<comment type="domain">
    <text evidence="10">The last Arg residue of the ACP-binding site is essential for the weak association between ACP/AcpP and FabH.</text>
</comment>
<name>A0A1K1LDX0_9BACT</name>
<dbReference type="GO" id="GO:0005737">
    <property type="term" value="C:cytoplasm"/>
    <property type="evidence" value="ECO:0007669"/>
    <property type="project" value="UniProtKB-SubCell"/>
</dbReference>
<comment type="pathway">
    <text evidence="10">Lipid metabolism; fatty acid biosynthesis.</text>
</comment>
<comment type="similarity">
    <text evidence="1 10">Belongs to the thiolase-like superfamily. FabH family.</text>
</comment>
<evidence type="ECO:0000256" key="2">
    <source>
        <dbReference type="ARBA" id="ARBA00022490"/>
    </source>
</evidence>
<comment type="subcellular location">
    <subcellularLocation>
        <location evidence="10">Cytoplasm</location>
    </subcellularLocation>
</comment>
<organism evidence="13 14">
    <name type="scientific">Desulfovibrio piger</name>
    <dbReference type="NCBI Taxonomy" id="901"/>
    <lineage>
        <taxon>Bacteria</taxon>
        <taxon>Pseudomonadati</taxon>
        <taxon>Thermodesulfobacteriota</taxon>
        <taxon>Desulfovibrionia</taxon>
        <taxon>Desulfovibrionales</taxon>
        <taxon>Desulfovibrionaceae</taxon>
        <taxon>Desulfovibrio</taxon>
    </lineage>
</organism>
<dbReference type="AlphaFoldDB" id="A0A1K1LDX0"/>
<feature type="domain" description="Beta-ketoacyl-[acyl-carrier-protein] synthase III C-terminal" evidence="11">
    <location>
        <begin position="239"/>
        <end position="327"/>
    </location>
</feature>
<evidence type="ECO:0000256" key="5">
    <source>
        <dbReference type="ARBA" id="ARBA00022832"/>
    </source>
</evidence>
<evidence type="ECO:0000256" key="3">
    <source>
        <dbReference type="ARBA" id="ARBA00022516"/>
    </source>
</evidence>
<dbReference type="Pfam" id="PF08545">
    <property type="entry name" value="ACP_syn_III"/>
    <property type="match status" value="1"/>
</dbReference>
<keyword evidence="3 10" id="KW-0444">Lipid biosynthesis</keyword>
<feature type="active site" evidence="10">
    <location>
        <position position="114"/>
    </location>
</feature>
<evidence type="ECO:0000256" key="9">
    <source>
        <dbReference type="ARBA" id="ARBA00023315"/>
    </source>
</evidence>
<dbReference type="GO" id="GO:0006633">
    <property type="term" value="P:fatty acid biosynthetic process"/>
    <property type="evidence" value="ECO:0007669"/>
    <property type="project" value="UniProtKB-UniRule"/>
</dbReference>
<evidence type="ECO:0000256" key="7">
    <source>
        <dbReference type="ARBA" id="ARBA00023160"/>
    </source>
</evidence>
<protein>
    <recommendedName>
        <fullName evidence="10">Beta-ketoacyl-[acyl-carrier-protein] synthase III</fullName>
        <shortName evidence="10">Beta-ketoacyl-ACP synthase III</shortName>
        <shortName evidence="10">KAS III</shortName>
        <ecNumber evidence="10">2.3.1.180</ecNumber>
    </recommendedName>
    <alternativeName>
        <fullName evidence="10">3-oxoacyl-[acyl-carrier-protein] synthase 3</fullName>
    </alternativeName>
    <alternativeName>
        <fullName evidence="10">3-oxoacyl-[acyl-carrier-protein] synthase III</fullName>
    </alternativeName>
</protein>
<evidence type="ECO:0000256" key="10">
    <source>
        <dbReference type="HAMAP-Rule" id="MF_01815"/>
    </source>
</evidence>
<feature type="domain" description="Beta-ketoacyl-[acyl-carrier-protein] synthase III N-terminal" evidence="12">
    <location>
        <begin position="108"/>
        <end position="188"/>
    </location>
</feature>
<dbReference type="InterPro" id="IPR013747">
    <property type="entry name" value="ACP_syn_III_C"/>
</dbReference>
<dbReference type="GO" id="GO:0004315">
    <property type="term" value="F:3-oxoacyl-[acyl-carrier-protein] synthase activity"/>
    <property type="evidence" value="ECO:0007669"/>
    <property type="project" value="InterPro"/>
</dbReference>
<dbReference type="Proteomes" id="UP000186323">
    <property type="component" value="Chromosome I"/>
</dbReference>
<evidence type="ECO:0000256" key="4">
    <source>
        <dbReference type="ARBA" id="ARBA00022679"/>
    </source>
</evidence>
<dbReference type="GO" id="GO:0033818">
    <property type="term" value="F:beta-ketoacyl-acyl-carrier-protein synthase III activity"/>
    <property type="evidence" value="ECO:0007669"/>
    <property type="project" value="UniProtKB-UniRule"/>
</dbReference>
<comment type="subunit">
    <text evidence="10">Homodimer.</text>
</comment>
<dbReference type="Gene3D" id="3.40.47.10">
    <property type="match status" value="1"/>
</dbReference>
<dbReference type="EC" id="2.3.1.180" evidence="10"/>
<keyword evidence="6 10" id="KW-0443">Lipid metabolism</keyword>
<evidence type="ECO:0000256" key="8">
    <source>
        <dbReference type="ARBA" id="ARBA00023268"/>
    </source>
</evidence>
<keyword evidence="2 10" id="KW-0963">Cytoplasm</keyword>
<feature type="active site" evidence="10">
    <location>
        <position position="285"/>
    </location>
</feature>
<evidence type="ECO:0000256" key="6">
    <source>
        <dbReference type="ARBA" id="ARBA00023098"/>
    </source>
</evidence>
<evidence type="ECO:0000313" key="13">
    <source>
        <dbReference type="EMBL" id="SFV72932.1"/>
    </source>
</evidence>
<dbReference type="RefSeq" id="WP_072334028.1">
    <property type="nucleotide sequence ID" value="NZ_CALJDE010000075.1"/>
</dbReference>
<reference evidence="14" key="1">
    <citation type="submission" date="2016-10" db="EMBL/GenBank/DDBJ databases">
        <authorList>
            <person name="Wegmann U."/>
        </authorList>
    </citation>
    <scope>NUCLEOTIDE SEQUENCE [LARGE SCALE GENOMIC DNA]</scope>
</reference>
<keyword evidence="8 10" id="KW-0511">Multifunctional enzyme</keyword>
<feature type="region of interest" description="ACP-binding" evidence="10">
    <location>
        <begin position="256"/>
        <end position="260"/>
    </location>
</feature>
<sequence>MKPNCYLHALSSHVPAEVLTNDDLSKLVETNDEWITTRTGIKRRHRLSGEENASDLGTHAARKALENAGLDAARLTHILTATCTPDHLSPSLSCIIGGNIGAGPAMSFDFGSACSGFLYGLHLADALLCQDPASQILFVCTEALTRRVNWSDRSTCVLFGDGAGACILNSDPENALARVQDSICKSDGSLHDLIIVGGGTSCRYKPGDPVGDDFFITMQGREVYKHAVRQMSGVCQELLARNGLTAADVDLFVPHQANMRIIEAVGSRLKIDLDHVFTNVAEYGNTSSASVPLALVEALAQGRIKAGDRVLVTAFGSGLTWGAALLQF</sequence>
<comment type="catalytic activity">
    <reaction evidence="10">
        <text>malonyl-[ACP] + acetyl-CoA + H(+) = 3-oxobutanoyl-[ACP] + CO2 + CoA</text>
        <dbReference type="Rhea" id="RHEA:12080"/>
        <dbReference type="Rhea" id="RHEA-COMP:9623"/>
        <dbReference type="Rhea" id="RHEA-COMP:9625"/>
        <dbReference type="ChEBI" id="CHEBI:15378"/>
        <dbReference type="ChEBI" id="CHEBI:16526"/>
        <dbReference type="ChEBI" id="CHEBI:57287"/>
        <dbReference type="ChEBI" id="CHEBI:57288"/>
        <dbReference type="ChEBI" id="CHEBI:78449"/>
        <dbReference type="ChEBI" id="CHEBI:78450"/>
        <dbReference type="EC" id="2.3.1.180"/>
    </reaction>
</comment>
<evidence type="ECO:0000259" key="12">
    <source>
        <dbReference type="Pfam" id="PF08545"/>
    </source>
</evidence>
<dbReference type="OrthoDB" id="9815506at2"/>
<evidence type="ECO:0000256" key="1">
    <source>
        <dbReference type="ARBA" id="ARBA00008642"/>
    </source>
</evidence>
<accession>A0A1K1LDX0</accession>
<keyword evidence="9 10" id="KW-0012">Acyltransferase</keyword>
<dbReference type="InterPro" id="IPR016039">
    <property type="entry name" value="Thiolase-like"/>
</dbReference>
<dbReference type="InterPro" id="IPR004655">
    <property type="entry name" value="FabH"/>
</dbReference>
<evidence type="ECO:0000259" key="11">
    <source>
        <dbReference type="Pfam" id="PF08541"/>
    </source>
</evidence>
<dbReference type="UniPathway" id="UPA00094"/>
<dbReference type="GO" id="GO:0044550">
    <property type="term" value="P:secondary metabolite biosynthetic process"/>
    <property type="evidence" value="ECO:0007669"/>
    <property type="project" value="TreeGrafter"/>
</dbReference>
<feature type="active site" evidence="10">
    <location>
        <position position="255"/>
    </location>
</feature>
<dbReference type="SUPFAM" id="SSF53901">
    <property type="entry name" value="Thiolase-like"/>
    <property type="match status" value="1"/>
</dbReference>
<dbReference type="NCBIfam" id="NF006829">
    <property type="entry name" value="PRK09352.1"/>
    <property type="match status" value="1"/>
</dbReference>
<keyword evidence="14" id="KW-1185">Reference proteome</keyword>
<keyword evidence="4 10" id="KW-0808">Transferase</keyword>
<gene>
    <name evidence="10" type="primary">fabH</name>
    <name evidence="13" type="ORF">DESPIGER_1069</name>
</gene>
<proteinExistence type="inferred from homology"/>
<dbReference type="PANTHER" id="PTHR34069">
    <property type="entry name" value="3-OXOACYL-[ACYL-CARRIER-PROTEIN] SYNTHASE 3"/>
    <property type="match status" value="1"/>
</dbReference>
<keyword evidence="7 10" id="KW-0275">Fatty acid biosynthesis</keyword>
<keyword evidence="5 10" id="KW-0276">Fatty acid metabolism</keyword>
<dbReference type="NCBIfam" id="TIGR00747">
    <property type="entry name" value="fabH"/>
    <property type="match status" value="1"/>
</dbReference>
<dbReference type="HAMAP" id="MF_01815">
    <property type="entry name" value="FabH"/>
    <property type="match status" value="1"/>
</dbReference>
<dbReference type="CDD" id="cd00830">
    <property type="entry name" value="KAS_III"/>
    <property type="match status" value="1"/>
</dbReference>
<dbReference type="InterPro" id="IPR013751">
    <property type="entry name" value="ACP_syn_III_N"/>
</dbReference>
<dbReference type="PANTHER" id="PTHR34069:SF2">
    <property type="entry name" value="BETA-KETOACYL-[ACYL-CARRIER-PROTEIN] SYNTHASE III"/>
    <property type="match status" value="1"/>
</dbReference>
<dbReference type="Pfam" id="PF08541">
    <property type="entry name" value="ACP_syn_III_C"/>
    <property type="match status" value="1"/>
</dbReference>